<feature type="compositionally biased region" description="Basic and acidic residues" evidence="1">
    <location>
        <begin position="7"/>
        <end position="25"/>
    </location>
</feature>
<comment type="caution">
    <text evidence="2">The sequence shown here is derived from an EMBL/GenBank/DDBJ whole genome shotgun (WGS) entry which is preliminary data.</text>
</comment>
<organism evidence="2 3">
    <name type="scientific">Candidatus Berkelbacteria bacterium CG10_big_fil_rev_8_21_14_0_10_43_14</name>
    <dbReference type="NCBI Taxonomy" id="1974515"/>
    <lineage>
        <taxon>Bacteria</taxon>
        <taxon>Candidatus Berkelbacteria</taxon>
    </lineage>
</organism>
<proteinExistence type="predicted"/>
<reference evidence="3" key="1">
    <citation type="submission" date="2017-09" db="EMBL/GenBank/DDBJ databases">
        <title>Depth-based differentiation of microbial function through sediment-hosted aquifers and enrichment of novel symbionts in the deep terrestrial subsurface.</title>
        <authorList>
            <person name="Probst A.J."/>
            <person name="Ladd B."/>
            <person name="Jarett J.K."/>
            <person name="Geller-Mcgrath D.E."/>
            <person name="Sieber C.M.K."/>
            <person name="Emerson J.B."/>
            <person name="Anantharaman K."/>
            <person name="Thomas B.C."/>
            <person name="Malmstrom R."/>
            <person name="Stieglmeier M."/>
            <person name="Klingl A."/>
            <person name="Woyke T."/>
            <person name="Ryan C.M."/>
            <person name="Banfield J.F."/>
        </authorList>
    </citation>
    <scope>NUCLEOTIDE SEQUENCE [LARGE SCALE GENOMIC DNA]</scope>
</reference>
<dbReference type="AlphaFoldDB" id="A0A2M6R8G5"/>
<evidence type="ECO:0000256" key="1">
    <source>
        <dbReference type="SAM" id="MobiDB-lite"/>
    </source>
</evidence>
<gene>
    <name evidence="2" type="ORF">COT79_02195</name>
</gene>
<evidence type="ECO:0000313" key="3">
    <source>
        <dbReference type="Proteomes" id="UP000231162"/>
    </source>
</evidence>
<feature type="region of interest" description="Disordered" evidence="1">
    <location>
        <begin position="1"/>
        <end position="60"/>
    </location>
</feature>
<evidence type="ECO:0000313" key="2">
    <source>
        <dbReference type="EMBL" id="PIS06888.1"/>
    </source>
</evidence>
<protein>
    <submittedName>
        <fullName evidence="2">Uncharacterized protein</fullName>
    </submittedName>
</protein>
<sequence>MVSFVNDPKKVNHEDSDTVKREERAQNNQRPQPRPDGTYEIGTFTQGSLERGELTQKVCA</sequence>
<accession>A0A2M6R8G5</accession>
<dbReference type="EMBL" id="PEZX01000030">
    <property type="protein sequence ID" value="PIS06888.1"/>
    <property type="molecule type" value="Genomic_DNA"/>
</dbReference>
<name>A0A2M6R8G5_9BACT</name>
<dbReference type="Proteomes" id="UP000231162">
    <property type="component" value="Unassembled WGS sequence"/>
</dbReference>